<name>A0A1X2D377_9MYCO</name>
<protein>
    <submittedName>
        <fullName evidence="1">Uncharacterized protein</fullName>
    </submittedName>
</protein>
<dbReference type="AlphaFoldDB" id="A0A1X2D377"/>
<gene>
    <name evidence="1" type="ORF">AWC22_15780</name>
</gene>
<dbReference type="Proteomes" id="UP000193087">
    <property type="component" value="Unassembled WGS sequence"/>
</dbReference>
<evidence type="ECO:0000313" key="1">
    <source>
        <dbReference type="EMBL" id="ORW82596.1"/>
    </source>
</evidence>
<proteinExistence type="predicted"/>
<sequence>MDGVSFSDLQLCGKATLEGWLRESANRVLLARRSVAAEAERPYHATSNYVWSVRFCKAATAVASGLHGNAFHH</sequence>
<dbReference type="EMBL" id="LQPQ01000048">
    <property type="protein sequence ID" value="ORW82596.1"/>
    <property type="molecule type" value="Genomic_DNA"/>
</dbReference>
<comment type="caution">
    <text evidence="1">The sequence shown here is derived from an EMBL/GenBank/DDBJ whole genome shotgun (WGS) entry which is preliminary data.</text>
</comment>
<accession>A0A1X2D377</accession>
<evidence type="ECO:0000313" key="2">
    <source>
        <dbReference type="Proteomes" id="UP000193087"/>
    </source>
</evidence>
<keyword evidence="2" id="KW-1185">Reference proteome</keyword>
<dbReference type="OrthoDB" id="3378334at2"/>
<reference evidence="1 2" key="1">
    <citation type="submission" date="2016-01" db="EMBL/GenBank/DDBJ databases">
        <title>The new phylogeny of the genus Mycobacterium.</title>
        <authorList>
            <person name="Tarcisio F."/>
            <person name="Conor M."/>
            <person name="Antonella G."/>
            <person name="Elisabetta G."/>
            <person name="Giulia F.S."/>
            <person name="Sara T."/>
            <person name="Anna F."/>
            <person name="Clotilde B."/>
            <person name="Roberto B."/>
            <person name="Veronica D.S."/>
            <person name="Fabio R."/>
            <person name="Monica P."/>
            <person name="Olivier J."/>
            <person name="Enrico T."/>
            <person name="Nicola S."/>
        </authorList>
    </citation>
    <scope>NUCLEOTIDE SEQUENCE [LARGE SCALE GENOMIC DNA]</scope>
    <source>
        <strain evidence="1 2">DSM 45176</strain>
    </source>
</reference>
<organism evidence="1 2">
    <name type="scientific">Mycobacterium riyadhense</name>
    <dbReference type="NCBI Taxonomy" id="486698"/>
    <lineage>
        <taxon>Bacteria</taxon>
        <taxon>Bacillati</taxon>
        <taxon>Actinomycetota</taxon>
        <taxon>Actinomycetes</taxon>
        <taxon>Mycobacteriales</taxon>
        <taxon>Mycobacteriaceae</taxon>
        <taxon>Mycobacterium</taxon>
    </lineage>
</organism>